<proteinExistence type="predicted"/>
<comment type="caution">
    <text evidence="3">The sequence shown here is derived from an EMBL/GenBank/DDBJ whole genome shotgun (WGS) entry which is preliminary data.</text>
</comment>
<sequence>MPRLQPTPRILAPDPRLARALWQWLALGALLLVLFPAARGYSAAVGWLPFWLLVAPGVSLCVLYRHRLRDRLAAARSRFLVPGSRRRRLLRRGQARRVGAGQARRTPLRAA</sequence>
<dbReference type="RefSeq" id="WP_183947356.1">
    <property type="nucleotide sequence ID" value="NZ_JACHHX010000003.1"/>
</dbReference>
<feature type="region of interest" description="Disordered" evidence="1">
    <location>
        <begin position="91"/>
        <end position="111"/>
    </location>
</feature>
<name>A0A7W7XYJ3_9GAMM</name>
<evidence type="ECO:0000256" key="1">
    <source>
        <dbReference type="SAM" id="MobiDB-lite"/>
    </source>
</evidence>
<feature type="transmembrane region" description="Helical" evidence="2">
    <location>
        <begin position="44"/>
        <end position="64"/>
    </location>
</feature>
<evidence type="ECO:0000313" key="3">
    <source>
        <dbReference type="EMBL" id="MBB5014784.1"/>
    </source>
</evidence>
<keyword evidence="2" id="KW-0812">Transmembrane</keyword>
<keyword evidence="4" id="KW-1185">Reference proteome</keyword>
<keyword evidence="2" id="KW-1133">Transmembrane helix</keyword>
<evidence type="ECO:0008006" key="5">
    <source>
        <dbReference type="Google" id="ProtNLM"/>
    </source>
</evidence>
<gene>
    <name evidence="3" type="ORF">HNQ58_000660</name>
</gene>
<protein>
    <recommendedName>
        <fullName evidence="5">Transmembrane protein</fullName>
    </recommendedName>
</protein>
<dbReference type="Proteomes" id="UP000519004">
    <property type="component" value="Unassembled WGS sequence"/>
</dbReference>
<evidence type="ECO:0000256" key="2">
    <source>
        <dbReference type="SAM" id="Phobius"/>
    </source>
</evidence>
<feature type="compositionally biased region" description="Low complexity" evidence="1">
    <location>
        <begin position="96"/>
        <end position="105"/>
    </location>
</feature>
<keyword evidence="2" id="KW-0472">Membrane</keyword>
<reference evidence="3 4" key="1">
    <citation type="submission" date="2020-08" db="EMBL/GenBank/DDBJ databases">
        <title>Genomic Encyclopedia of Type Strains, Phase IV (KMG-IV): sequencing the most valuable type-strain genomes for metagenomic binning, comparative biology and taxonomic classification.</title>
        <authorList>
            <person name="Goeker M."/>
        </authorList>
    </citation>
    <scope>NUCLEOTIDE SEQUENCE [LARGE SCALE GENOMIC DNA]</scope>
    <source>
        <strain evidence="3 4">DSM 25897</strain>
    </source>
</reference>
<dbReference type="EMBL" id="JACHHX010000003">
    <property type="protein sequence ID" value="MBB5014784.1"/>
    <property type="molecule type" value="Genomic_DNA"/>
</dbReference>
<accession>A0A7W7XYJ3</accession>
<organism evidence="3 4">
    <name type="scientific">Rehaibacterium terrae</name>
    <dbReference type="NCBI Taxonomy" id="1341696"/>
    <lineage>
        <taxon>Bacteria</taxon>
        <taxon>Pseudomonadati</taxon>
        <taxon>Pseudomonadota</taxon>
        <taxon>Gammaproteobacteria</taxon>
        <taxon>Lysobacterales</taxon>
        <taxon>Lysobacteraceae</taxon>
        <taxon>Rehaibacterium</taxon>
    </lineage>
</organism>
<dbReference type="AlphaFoldDB" id="A0A7W7XYJ3"/>
<feature type="transmembrane region" description="Helical" evidence="2">
    <location>
        <begin position="21"/>
        <end position="38"/>
    </location>
</feature>
<evidence type="ECO:0000313" key="4">
    <source>
        <dbReference type="Proteomes" id="UP000519004"/>
    </source>
</evidence>